<dbReference type="SUPFAM" id="SSF51905">
    <property type="entry name" value="FAD/NAD(P)-binding domain"/>
    <property type="match status" value="1"/>
</dbReference>
<accession>A0ABV4X5Q3</accession>
<keyword evidence="3" id="KW-0285">Flavoprotein</keyword>
<dbReference type="PANTHER" id="PTHR43429">
    <property type="entry name" value="PYRIDINE NUCLEOTIDE-DISULFIDE OXIDOREDUCTASE DOMAIN-CONTAINING"/>
    <property type="match status" value="1"/>
</dbReference>
<evidence type="ECO:0000256" key="4">
    <source>
        <dbReference type="ARBA" id="ARBA00022827"/>
    </source>
</evidence>
<protein>
    <submittedName>
        <fullName evidence="8">FAD-dependent oxidoreductase</fullName>
    </submittedName>
</protein>
<dbReference type="InterPro" id="IPR050260">
    <property type="entry name" value="FAD-bd_OxRdtase"/>
</dbReference>
<dbReference type="InterPro" id="IPR023753">
    <property type="entry name" value="FAD/NAD-binding_dom"/>
</dbReference>
<organism evidence="8 9">
    <name type="scientific">Floridaenema aerugineum BLCC-F46</name>
    <dbReference type="NCBI Taxonomy" id="3153654"/>
    <lineage>
        <taxon>Bacteria</taxon>
        <taxon>Bacillati</taxon>
        <taxon>Cyanobacteriota</taxon>
        <taxon>Cyanophyceae</taxon>
        <taxon>Oscillatoriophycideae</taxon>
        <taxon>Aerosakkonematales</taxon>
        <taxon>Aerosakkonemataceae</taxon>
        <taxon>Floridanema</taxon>
        <taxon>Floridanema aerugineum</taxon>
    </lineage>
</organism>
<keyword evidence="4" id="KW-0274">FAD</keyword>
<dbReference type="PANTHER" id="PTHR43429:SF1">
    <property type="entry name" value="NAD(P)H SULFUR OXIDOREDUCTASE (COA-DEPENDENT)"/>
    <property type="match status" value="1"/>
</dbReference>
<dbReference type="Gene3D" id="3.40.250.10">
    <property type="entry name" value="Rhodanese-like domain"/>
    <property type="match status" value="1"/>
</dbReference>
<evidence type="ECO:0000313" key="9">
    <source>
        <dbReference type="Proteomes" id="UP001576774"/>
    </source>
</evidence>
<evidence type="ECO:0000256" key="2">
    <source>
        <dbReference type="ARBA" id="ARBA00009130"/>
    </source>
</evidence>
<comment type="similarity">
    <text evidence="2">Belongs to the class-III pyridine nucleotide-disulfide oxidoreductase family.</text>
</comment>
<evidence type="ECO:0000256" key="5">
    <source>
        <dbReference type="ARBA" id="ARBA00023002"/>
    </source>
</evidence>
<dbReference type="Proteomes" id="UP001576774">
    <property type="component" value="Unassembled WGS sequence"/>
</dbReference>
<dbReference type="Pfam" id="PF02852">
    <property type="entry name" value="Pyr_redox_dim"/>
    <property type="match status" value="1"/>
</dbReference>
<dbReference type="RefSeq" id="WP_413270729.1">
    <property type="nucleotide sequence ID" value="NZ_JBHFNQ010000095.1"/>
</dbReference>
<dbReference type="Gene3D" id="3.50.50.60">
    <property type="entry name" value="FAD/NAD(P)-binding domain"/>
    <property type="match status" value="2"/>
</dbReference>
<dbReference type="InterPro" id="IPR001763">
    <property type="entry name" value="Rhodanese-like_dom"/>
</dbReference>
<dbReference type="PRINTS" id="PR00368">
    <property type="entry name" value="FADPNR"/>
</dbReference>
<dbReference type="SMART" id="SM00450">
    <property type="entry name" value="RHOD"/>
    <property type="match status" value="1"/>
</dbReference>
<dbReference type="PROSITE" id="PS50206">
    <property type="entry name" value="RHODANESE_3"/>
    <property type="match status" value="1"/>
</dbReference>
<keyword evidence="9" id="KW-1185">Reference proteome</keyword>
<reference evidence="8 9" key="1">
    <citation type="submission" date="2024-09" db="EMBL/GenBank/DDBJ databases">
        <title>Floridaenema gen nov. (Aerosakkonemataceae, Aerosakkonematales ord. nov., Cyanobacteria) from benthic tropical and subtropical fresh waters, with the description of four new species.</title>
        <authorList>
            <person name="Moretto J.A."/>
            <person name="Berthold D.E."/>
            <person name="Lefler F.W."/>
            <person name="Huang I.-S."/>
            <person name="Laughinghouse H. IV."/>
        </authorList>
    </citation>
    <scope>NUCLEOTIDE SEQUENCE [LARGE SCALE GENOMIC DNA]</scope>
    <source>
        <strain evidence="8 9">BLCC-F46</strain>
    </source>
</reference>
<dbReference type="Pfam" id="PF00581">
    <property type="entry name" value="Rhodanese"/>
    <property type="match status" value="1"/>
</dbReference>
<comment type="cofactor">
    <cofactor evidence="1">
        <name>FAD</name>
        <dbReference type="ChEBI" id="CHEBI:57692"/>
    </cofactor>
</comment>
<name>A0ABV4X5Q3_9CYAN</name>
<dbReference type="InterPro" id="IPR036188">
    <property type="entry name" value="FAD/NAD-bd_sf"/>
</dbReference>
<dbReference type="EMBL" id="JBHFNQ010000095">
    <property type="protein sequence ID" value="MFB2877631.1"/>
    <property type="molecule type" value="Genomic_DNA"/>
</dbReference>
<keyword evidence="6" id="KW-0676">Redox-active center</keyword>
<evidence type="ECO:0000256" key="1">
    <source>
        <dbReference type="ARBA" id="ARBA00001974"/>
    </source>
</evidence>
<evidence type="ECO:0000256" key="3">
    <source>
        <dbReference type="ARBA" id="ARBA00022630"/>
    </source>
</evidence>
<dbReference type="Pfam" id="PF07992">
    <property type="entry name" value="Pyr_redox_2"/>
    <property type="match status" value="1"/>
</dbReference>
<feature type="domain" description="Rhodanese" evidence="7">
    <location>
        <begin position="467"/>
        <end position="550"/>
    </location>
</feature>
<keyword evidence="5" id="KW-0560">Oxidoreductase</keyword>
<dbReference type="PRINTS" id="PR00411">
    <property type="entry name" value="PNDRDTASEI"/>
</dbReference>
<comment type="caution">
    <text evidence="8">The sequence shown here is derived from an EMBL/GenBank/DDBJ whole genome shotgun (WGS) entry which is preliminary data.</text>
</comment>
<dbReference type="InterPro" id="IPR036873">
    <property type="entry name" value="Rhodanese-like_dom_sf"/>
</dbReference>
<dbReference type="InterPro" id="IPR016156">
    <property type="entry name" value="FAD/NAD-linked_Rdtase_dimer_sf"/>
</dbReference>
<proteinExistence type="inferred from homology"/>
<evidence type="ECO:0000256" key="6">
    <source>
        <dbReference type="ARBA" id="ARBA00023284"/>
    </source>
</evidence>
<dbReference type="SUPFAM" id="SSF52821">
    <property type="entry name" value="Rhodanese/Cell cycle control phosphatase"/>
    <property type="match status" value="1"/>
</dbReference>
<sequence length="551" mass="60111">MSDRQKRLLIVGGVAGGASCAARARRLSETAEIIIFERGSFVSFANCGLPYYVGDVITDEKKLLIANANLFKQRFNIDVRLENEVLSINREKSEVNVKNHQTGEVYQEYYDALVLAPGASPIRPNLPGIDLPGIFALRTIPDSRRIREWIEEHKVTKAVVVGGGFIGLEMTENLVHRGISVTLLEAQSQVMLPFDREMTTPINNSLLSHGVILRLGDSVVSFESHSEGGIVVKTKSGEVHQADLVILGIGVRPESTLAKDAGLEIGDKGGIKVNEKMQTSDPQIWAVGDVVEVQDFVTKEWLLIPLAGPANRQGRVAADVIFGRDSTFRGVQGTSVCGIFGLTVACTGVNEKTLQRLGWEYGKVYLHPGHHVGYYPNAKPIDIKLLFSPEDGRILGAQAVGEAGVEKRIDVIAMALQNGATVFDLEEAELCYAPQFGAAKDPVNMAGMIAANALRGDAPLVHWQQLNELDGVLLDVREVGEFEAGHVEGAKNIPLSVLRDRMSEIPPNQTIWVYCQVGQRAYYATRALLLNGFDARNLSGGFKTYQAVKKD</sequence>
<dbReference type="PROSITE" id="PS51257">
    <property type="entry name" value="PROKAR_LIPOPROTEIN"/>
    <property type="match status" value="1"/>
</dbReference>
<dbReference type="InterPro" id="IPR004099">
    <property type="entry name" value="Pyr_nucl-diS_OxRdtase_dimer"/>
</dbReference>
<gene>
    <name evidence="8" type="ORF">ACE1CC_12325</name>
</gene>
<evidence type="ECO:0000313" key="8">
    <source>
        <dbReference type="EMBL" id="MFB2877631.1"/>
    </source>
</evidence>
<evidence type="ECO:0000259" key="7">
    <source>
        <dbReference type="PROSITE" id="PS50206"/>
    </source>
</evidence>
<dbReference type="SUPFAM" id="SSF55424">
    <property type="entry name" value="FAD/NAD-linked reductases, dimerisation (C-terminal) domain"/>
    <property type="match status" value="1"/>
</dbReference>